<dbReference type="EMBL" id="BMAW01063070">
    <property type="protein sequence ID" value="GFT38561.1"/>
    <property type="molecule type" value="Genomic_DNA"/>
</dbReference>
<protein>
    <submittedName>
        <fullName evidence="1">Uncharacterized protein</fullName>
    </submittedName>
</protein>
<comment type="caution">
    <text evidence="1">The sequence shown here is derived from an EMBL/GenBank/DDBJ whole genome shotgun (WGS) entry which is preliminary data.</text>
</comment>
<reference evidence="1" key="1">
    <citation type="submission" date="2020-08" db="EMBL/GenBank/DDBJ databases">
        <title>Multicomponent nature underlies the extraordinary mechanical properties of spider dragline silk.</title>
        <authorList>
            <person name="Kono N."/>
            <person name="Nakamura H."/>
            <person name="Mori M."/>
            <person name="Yoshida Y."/>
            <person name="Ohtoshi R."/>
            <person name="Malay A.D."/>
            <person name="Moran D.A.P."/>
            <person name="Tomita M."/>
            <person name="Numata K."/>
            <person name="Arakawa K."/>
        </authorList>
    </citation>
    <scope>NUCLEOTIDE SEQUENCE</scope>
</reference>
<sequence length="206" mass="22599">MEGQVEELLWVPVEQRLQRLATVSGLSGDSSTDFQNTTLSISAGDVGRGEDTGVGGKGKSGRPIFLSFLLCPRSPSVSLSPMDFQPDFSSVPFASRSRFLFHVSPHGFKGFLELRASASPPPTRIWVLSRFPDPFPSQTSPFWFPPQPLSPSPNTLTRLNPVMKGSGEKPDETQGFSLKTTQCLGTQLLDAKEWKTKHYQKSAITI</sequence>
<accession>A0A8X6TNH1</accession>
<dbReference type="Proteomes" id="UP000887013">
    <property type="component" value="Unassembled WGS sequence"/>
</dbReference>
<dbReference type="AlphaFoldDB" id="A0A8X6TNH1"/>
<organism evidence="1 2">
    <name type="scientific">Nephila pilipes</name>
    <name type="common">Giant wood spider</name>
    <name type="synonym">Nephila maculata</name>
    <dbReference type="NCBI Taxonomy" id="299642"/>
    <lineage>
        <taxon>Eukaryota</taxon>
        <taxon>Metazoa</taxon>
        <taxon>Ecdysozoa</taxon>
        <taxon>Arthropoda</taxon>
        <taxon>Chelicerata</taxon>
        <taxon>Arachnida</taxon>
        <taxon>Araneae</taxon>
        <taxon>Araneomorphae</taxon>
        <taxon>Entelegynae</taxon>
        <taxon>Araneoidea</taxon>
        <taxon>Nephilidae</taxon>
        <taxon>Nephila</taxon>
    </lineage>
</organism>
<gene>
    <name evidence="1" type="ORF">NPIL_18451</name>
</gene>
<name>A0A8X6TNH1_NEPPI</name>
<evidence type="ECO:0000313" key="1">
    <source>
        <dbReference type="EMBL" id="GFT38561.1"/>
    </source>
</evidence>
<evidence type="ECO:0000313" key="2">
    <source>
        <dbReference type="Proteomes" id="UP000887013"/>
    </source>
</evidence>
<keyword evidence="2" id="KW-1185">Reference proteome</keyword>
<proteinExistence type="predicted"/>